<dbReference type="InterPro" id="IPR035965">
    <property type="entry name" value="PAS-like_dom_sf"/>
</dbReference>
<dbReference type="InterPro" id="IPR052155">
    <property type="entry name" value="Biofilm_reg_signaling"/>
</dbReference>
<dbReference type="SMART" id="SM00091">
    <property type="entry name" value="PAS"/>
    <property type="match status" value="2"/>
</dbReference>
<dbReference type="NCBIfam" id="TIGR00254">
    <property type="entry name" value="GGDEF"/>
    <property type="match status" value="1"/>
</dbReference>
<name>A0ABW0SXS0_9GAMM</name>
<dbReference type="PANTHER" id="PTHR44757">
    <property type="entry name" value="DIGUANYLATE CYCLASE DGCP"/>
    <property type="match status" value="1"/>
</dbReference>
<feature type="domain" description="PAC" evidence="8">
    <location>
        <begin position="376"/>
        <end position="429"/>
    </location>
</feature>
<keyword evidence="10" id="KW-0808">Transferase</keyword>
<dbReference type="CDD" id="cd00130">
    <property type="entry name" value="PAS"/>
    <property type="match status" value="1"/>
</dbReference>
<evidence type="ECO:0000256" key="1">
    <source>
        <dbReference type="ARBA" id="ARBA00004651"/>
    </source>
</evidence>
<evidence type="ECO:0000256" key="3">
    <source>
        <dbReference type="ARBA" id="ARBA00022692"/>
    </source>
</evidence>
<dbReference type="PROSITE" id="PS50887">
    <property type="entry name" value="GGDEF"/>
    <property type="match status" value="1"/>
</dbReference>
<dbReference type="InterPro" id="IPR000014">
    <property type="entry name" value="PAS"/>
</dbReference>
<dbReference type="EMBL" id="JBHSNG010000008">
    <property type="protein sequence ID" value="MFC5581439.1"/>
    <property type="molecule type" value="Genomic_DNA"/>
</dbReference>
<dbReference type="Gene3D" id="3.30.70.270">
    <property type="match status" value="1"/>
</dbReference>
<keyword evidence="10" id="KW-0548">Nucleotidyltransferase</keyword>
<evidence type="ECO:0000259" key="8">
    <source>
        <dbReference type="PROSITE" id="PS50113"/>
    </source>
</evidence>
<protein>
    <submittedName>
        <fullName evidence="10">Diguanylate cyclase domain-containing protein</fullName>
        <ecNumber evidence="10">2.7.7.65</ecNumber>
    </submittedName>
</protein>
<dbReference type="InterPro" id="IPR007895">
    <property type="entry name" value="MASE1"/>
</dbReference>
<accession>A0ABW0SXS0</accession>
<dbReference type="Gene3D" id="3.30.450.20">
    <property type="entry name" value="PAS domain"/>
    <property type="match status" value="2"/>
</dbReference>
<keyword evidence="4 6" id="KW-1133">Transmembrane helix</keyword>
<dbReference type="Pfam" id="PF08448">
    <property type="entry name" value="PAS_4"/>
    <property type="match status" value="1"/>
</dbReference>
<feature type="transmembrane region" description="Helical" evidence="6">
    <location>
        <begin position="62"/>
        <end position="80"/>
    </location>
</feature>
<proteinExistence type="predicted"/>
<dbReference type="PROSITE" id="PS50112">
    <property type="entry name" value="PAS"/>
    <property type="match status" value="2"/>
</dbReference>
<feature type="domain" description="PAC" evidence="8">
    <location>
        <begin position="500"/>
        <end position="553"/>
    </location>
</feature>
<dbReference type="InterPro" id="IPR029787">
    <property type="entry name" value="Nucleotide_cyclase"/>
</dbReference>
<feature type="transmembrane region" description="Helical" evidence="6">
    <location>
        <begin position="159"/>
        <end position="178"/>
    </location>
</feature>
<feature type="transmembrane region" description="Helical" evidence="6">
    <location>
        <begin position="233"/>
        <end position="258"/>
    </location>
</feature>
<dbReference type="Pfam" id="PF00990">
    <property type="entry name" value="GGDEF"/>
    <property type="match status" value="1"/>
</dbReference>
<comment type="subcellular location">
    <subcellularLocation>
        <location evidence="1">Cell membrane</location>
        <topology evidence="1">Multi-pass membrane protein</topology>
    </subcellularLocation>
</comment>
<dbReference type="InterPro" id="IPR000160">
    <property type="entry name" value="GGDEF_dom"/>
</dbReference>
<dbReference type="InterPro" id="IPR000700">
    <property type="entry name" value="PAS-assoc_C"/>
</dbReference>
<dbReference type="PANTHER" id="PTHR44757:SF2">
    <property type="entry name" value="BIOFILM ARCHITECTURE MAINTENANCE PROTEIN MBAA"/>
    <property type="match status" value="1"/>
</dbReference>
<dbReference type="Pfam" id="PF05231">
    <property type="entry name" value="MASE1"/>
    <property type="match status" value="1"/>
</dbReference>
<keyword evidence="3 6" id="KW-0812">Transmembrane</keyword>
<feature type="transmembrane region" description="Helical" evidence="6">
    <location>
        <begin position="125"/>
        <end position="147"/>
    </location>
</feature>
<gene>
    <name evidence="10" type="ORF">ACFPPB_09990</name>
</gene>
<dbReference type="Pfam" id="PF08447">
    <property type="entry name" value="PAS_3"/>
    <property type="match status" value="1"/>
</dbReference>
<evidence type="ECO:0000256" key="4">
    <source>
        <dbReference type="ARBA" id="ARBA00022989"/>
    </source>
</evidence>
<dbReference type="InterPro" id="IPR013656">
    <property type="entry name" value="PAS_4"/>
</dbReference>
<feature type="transmembrane region" description="Helical" evidence="6">
    <location>
        <begin position="86"/>
        <end position="105"/>
    </location>
</feature>
<dbReference type="SUPFAM" id="SSF55785">
    <property type="entry name" value="PYP-like sensor domain (PAS domain)"/>
    <property type="match status" value="2"/>
</dbReference>
<feature type="transmembrane region" description="Helical" evidence="6">
    <location>
        <begin position="12"/>
        <end position="32"/>
    </location>
</feature>
<dbReference type="PROSITE" id="PS51257">
    <property type="entry name" value="PROKAR_LIPOPROTEIN"/>
    <property type="match status" value="1"/>
</dbReference>
<evidence type="ECO:0000259" key="7">
    <source>
        <dbReference type="PROSITE" id="PS50112"/>
    </source>
</evidence>
<feature type="domain" description="PAS" evidence="7">
    <location>
        <begin position="430"/>
        <end position="500"/>
    </location>
</feature>
<dbReference type="CDD" id="cd01949">
    <property type="entry name" value="GGDEF"/>
    <property type="match status" value="1"/>
</dbReference>
<dbReference type="EC" id="2.7.7.65" evidence="10"/>
<evidence type="ECO:0000313" key="11">
    <source>
        <dbReference type="Proteomes" id="UP001596111"/>
    </source>
</evidence>
<feature type="domain" description="GGDEF" evidence="9">
    <location>
        <begin position="585"/>
        <end position="717"/>
    </location>
</feature>
<dbReference type="PROSITE" id="PS50113">
    <property type="entry name" value="PAC"/>
    <property type="match status" value="2"/>
</dbReference>
<dbReference type="Proteomes" id="UP001596111">
    <property type="component" value="Unassembled WGS sequence"/>
</dbReference>
<sequence length="733" mass="81102">MRRLLPSISTAVLLQAIAMAILVFASCAYSLALARSTGSAPSLWIANGVLVGGLLRRPTRDWWLYLLFGFAGTVAAQLVLHVAPVVALGLAAAGALEVLLVSGAVRRRFPEIPRDVPYLSLGRVALASTLVACALSALLAALTVHIAQGTPLLVYAQTWYRAHVLGMVIVATLAWVVFTEKWRLFGKPARRWPFVRDMALIAGTTFAVFAQSRYPLLFLIYAPLLLAVFRHRFAGMIVGVALIAAITNIATALGSGPFNLILDGSRAEHALLAQVFLGVACLISLPLALILAERRQLEAKVRESELRYRILADYAGDLVMRIRPDGQRRYVSPSIKELLGWDAEEFSMPRPDLIHPVDRERVAEAVAELYRTGGSTITTYRIRHKEGHYVWFEALARLVPSPEGDGMMEIIYTGRNVTQRVIAEQALADSERRLRTITDNVPAVIAHVDASEHYTFVNAYVEHVSGADPRQMIGKTMREVRGEQIYGDLKGHIATALGGGMAMFEYEADYKGRHLCFQTNFVPDRDPEGCVRGFYALTTDITHIKDVEQELSRLARFDTLTGLANRRHFDERIATLLLQKYRQRSPLLLMMIDVDHFKRINDSWGHGVGDEVLKAVGRRIQACLRKNDLVARLGGDEFVALIEDVESSSIAEELARKIQTAMKREIAVGAVRVKMTLSIGVAFCQSVASADAFMRIADTALYEAKAAGRNTFRMAMHEPQQESVLASNGVRFR</sequence>
<evidence type="ECO:0000256" key="6">
    <source>
        <dbReference type="SAM" id="Phobius"/>
    </source>
</evidence>
<feature type="transmembrane region" description="Helical" evidence="6">
    <location>
        <begin position="199"/>
        <end position="221"/>
    </location>
</feature>
<evidence type="ECO:0000256" key="2">
    <source>
        <dbReference type="ARBA" id="ARBA00022475"/>
    </source>
</evidence>
<dbReference type="NCBIfam" id="TIGR00229">
    <property type="entry name" value="sensory_box"/>
    <property type="match status" value="2"/>
</dbReference>
<evidence type="ECO:0000256" key="5">
    <source>
        <dbReference type="ARBA" id="ARBA00023136"/>
    </source>
</evidence>
<evidence type="ECO:0000313" key="10">
    <source>
        <dbReference type="EMBL" id="MFC5581439.1"/>
    </source>
</evidence>
<dbReference type="InterPro" id="IPR043128">
    <property type="entry name" value="Rev_trsase/Diguanyl_cyclase"/>
</dbReference>
<keyword evidence="11" id="KW-1185">Reference proteome</keyword>
<feature type="transmembrane region" description="Helical" evidence="6">
    <location>
        <begin position="270"/>
        <end position="292"/>
    </location>
</feature>
<dbReference type="SMART" id="SM00267">
    <property type="entry name" value="GGDEF"/>
    <property type="match status" value="1"/>
</dbReference>
<feature type="domain" description="PAS" evidence="7">
    <location>
        <begin position="304"/>
        <end position="373"/>
    </location>
</feature>
<dbReference type="InterPro" id="IPR013655">
    <property type="entry name" value="PAS_fold_3"/>
</dbReference>
<dbReference type="RefSeq" id="WP_377326616.1">
    <property type="nucleotide sequence ID" value="NZ_JBHSNG010000008.1"/>
</dbReference>
<dbReference type="SUPFAM" id="SSF55073">
    <property type="entry name" value="Nucleotide cyclase"/>
    <property type="match status" value="1"/>
</dbReference>
<comment type="caution">
    <text evidence="10">The sequence shown here is derived from an EMBL/GenBank/DDBJ whole genome shotgun (WGS) entry which is preliminary data.</text>
</comment>
<dbReference type="SMART" id="SM00086">
    <property type="entry name" value="PAC"/>
    <property type="match status" value="1"/>
</dbReference>
<organism evidence="10 11">
    <name type="scientific">Rhodanobacter terrae</name>
    <dbReference type="NCBI Taxonomy" id="418647"/>
    <lineage>
        <taxon>Bacteria</taxon>
        <taxon>Pseudomonadati</taxon>
        <taxon>Pseudomonadota</taxon>
        <taxon>Gammaproteobacteria</taxon>
        <taxon>Lysobacterales</taxon>
        <taxon>Rhodanobacteraceae</taxon>
        <taxon>Rhodanobacter</taxon>
    </lineage>
</organism>
<reference evidence="11" key="1">
    <citation type="journal article" date="2019" name="Int. J. Syst. Evol. Microbiol.">
        <title>The Global Catalogue of Microorganisms (GCM) 10K type strain sequencing project: providing services to taxonomists for standard genome sequencing and annotation.</title>
        <authorList>
            <consortium name="The Broad Institute Genomics Platform"/>
            <consortium name="The Broad Institute Genome Sequencing Center for Infectious Disease"/>
            <person name="Wu L."/>
            <person name="Ma J."/>
        </authorList>
    </citation>
    <scope>NUCLEOTIDE SEQUENCE [LARGE SCALE GENOMIC DNA]</scope>
    <source>
        <strain evidence="11">CGMCC 1.13587</strain>
    </source>
</reference>
<dbReference type="GO" id="GO:0052621">
    <property type="term" value="F:diguanylate cyclase activity"/>
    <property type="evidence" value="ECO:0007669"/>
    <property type="project" value="UniProtKB-EC"/>
</dbReference>
<keyword evidence="2" id="KW-1003">Cell membrane</keyword>
<keyword evidence="5 6" id="KW-0472">Membrane</keyword>
<dbReference type="InterPro" id="IPR001610">
    <property type="entry name" value="PAC"/>
</dbReference>
<feature type="transmembrane region" description="Helical" evidence="6">
    <location>
        <begin position="38"/>
        <end position="55"/>
    </location>
</feature>
<evidence type="ECO:0000259" key="9">
    <source>
        <dbReference type="PROSITE" id="PS50887"/>
    </source>
</evidence>